<evidence type="ECO:0000256" key="10">
    <source>
        <dbReference type="ARBA" id="ARBA00023145"/>
    </source>
</evidence>
<dbReference type="InterPro" id="IPR001969">
    <property type="entry name" value="Aspartic_peptidase_AS"/>
</dbReference>
<dbReference type="PANTHER" id="PTHR47966">
    <property type="entry name" value="BETA-SITE APP-CLEAVING ENZYME, ISOFORM A-RELATED"/>
    <property type="match status" value="1"/>
</dbReference>
<dbReference type="OrthoDB" id="771136at2759"/>
<evidence type="ECO:0000256" key="9">
    <source>
        <dbReference type="ARBA" id="ARBA00022801"/>
    </source>
</evidence>
<comment type="subcellular location">
    <subcellularLocation>
        <location evidence="2">Secreted</location>
    </subcellularLocation>
</comment>
<dbReference type="Pfam" id="PF00026">
    <property type="entry name" value="Asp"/>
    <property type="match status" value="1"/>
</dbReference>
<dbReference type="PROSITE" id="PS00141">
    <property type="entry name" value="ASP_PROTEASE"/>
    <property type="match status" value="1"/>
</dbReference>
<dbReference type="PROSITE" id="PS51767">
    <property type="entry name" value="PEPTIDASE_A1"/>
    <property type="match status" value="1"/>
</dbReference>
<accession>A0A1A0H5X6</accession>
<evidence type="ECO:0000256" key="4">
    <source>
        <dbReference type="ARBA" id="ARBA00013207"/>
    </source>
</evidence>
<dbReference type="CDD" id="cd05474">
    <property type="entry name" value="SAP_like"/>
    <property type="match status" value="1"/>
</dbReference>
<sequence>MQILAILSLALTLVQGYNIHQLEVEKGSSPLQLDFKVLKKVGNISAKEFWAKNKLVKGKRDAFAETIYNYQDLSYQINVFLGTNRKQNQVVIDTGSADLWIPSSGYDPAASNSSIKTGYPFSVSYLSGITAEGEFYLDSLSFGPESPALSNFQFAQATADGPGILGVADKNQEASPCIYDNLPWALKEAGITNKASYSLFLGASGESGTLIFGGIDTEKYTGELILYPIDQSTGRMALEIKSITFDGVEISVNEPALIDSGTSLGLLNQELMSELDILFNTTVVEENGLGYRFVSCDQPADKTLDFNFGSNMISIPYAEAIVSQEEGVCMLGFAYYGGYTILGDVFLRKAYAYFDLSEKTISLAQASYSSSSNIISA</sequence>
<evidence type="ECO:0000256" key="5">
    <source>
        <dbReference type="ARBA" id="ARBA00022525"/>
    </source>
</evidence>
<evidence type="ECO:0000256" key="2">
    <source>
        <dbReference type="ARBA" id="ARBA00004613"/>
    </source>
</evidence>
<name>A0A1A0H5X6_9ASCO</name>
<dbReference type="PANTHER" id="PTHR47966:SF65">
    <property type="entry name" value="ASPARTIC-TYPE ENDOPEPTIDASE"/>
    <property type="match status" value="1"/>
</dbReference>
<dbReference type="GO" id="GO:0006508">
    <property type="term" value="P:proteolysis"/>
    <property type="evidence" value="ECO:0007669"/>
    <property type="project" value="UniProtKB-KW"/>
</dbReference>
<evidence type="ECO:0000256" key="8">
    <source>
        <dbReference type="ARBA" id="ARBA00022750"/>
    </source>
</evidence>
<dbReference type="PRINTS" id="PR00792">
    <property type="entry name" value="PEPSIN"/>
</dbReference>
<comment type="caution">
    <text evidence="16">The sequence shown here is derived from an EMBL/GenBank/DDBJ whole genome shotgun (WGS) entry which is preliminary data.</text>
</comment>
<evidence type="ECO:0000256" key="12">
    <source>
        <dbReference type="PIRSR" id="PIRSR601461-1"/>
    </source>
</evidence>
<dbReference type="AlphaFoldDB" id="A0A1A0H5X6"/>
<feature type="active site" evidence="12">
    <location>
        <position position="259"/>
    </location>
</feature>
<evidence type="ECO:0000259" key="15">
    <source>
        <dbReference type="PROSITE" id="PS51767"/>
    </source>
</evidence>
<dbReference type="SUPFAM" id="SSF50630">
    <property type="entry name" value="Acid proteases"/>
    <property type="match status" value="1"/>
</dbReference>
<keyword evidence="17" id="KW-1185">Reference proteome</keyword>
<feature type="chain" id="PRO_5008291870" description="candidapepsin" evidence="14">
    <location>
        <begin position="17"/>
        <end position="377"/>
    </location>
</feature>
<evidence type="ECO:0000256" key="1">
    <source>
        <dbReference type="ARBA" id="ARBA00001675"/>
    </source>
</evidence>
<evidence type="ECO:0000256" key="6">
    <source>
        <dbReference type="ARBA" id="ARBA00022670"/>
    </source>
</evidence>
<keyword evidence="11" id="KW-1015">Disulfide bond</keyword>
<dbReference type="Proteomes" id="UP000092555">
    <property type="component" value="Unassembled WGS sequence"/>
</dbReference>
<protein>
    <recommendedName>
        <fullName evidence="4">candidapepsin</fullName>
        <ecNumber evidence="4">3.4.23.24</ecNumber>
    </recommendedName>
</protein>
<evidence type="ECO:0000256" key="13">
    <source>
        <dbReference type="RuleBase" id="RU000454"/>
    </source>
</evidence>
<dbReference type="GO" id="GO:0004190">
    <property type="term" value="F:aspartic-type endopeptidase activity"/>
    <property type="evidence" value="ECO:0007669"/>
    <property type="project" value="UniProtKB-KW"/>
</dbReference>
<evidence type="ECO:0000256" key="11">
    <source>
        <dbReference type="ARBA" id="ARBA00023157"/>
    </source>
</evidence>
<feature type="domain" description="Peptidase A1" evidence="15">
    <location>
        <begin position="75"/>
        <end position="364"/>
    </location>
</feature>
<dbReference type="Gene3D" id="2.40.70.10">
    <property type="entry name" value="Acid Proteases"/>
    <property type="match status" value="2"/>
</dbReference>
<dbReference type="RefSeq" id="XP_018709964.1">
    <property type="nucleotide sequence ID" value="XM_018856234.1"/>
</dbReference>
<organism evidence="16 17">
    <name type="scientific">Metschnikowia bicuspidata var. bicuspidata NRRL YB-4993</name>
    <dbReference type="NCBI Taxonomy" id="869754"/>
    <lineage>
        <taxon>Eukaryota</taxon>
        <taxon>Fungi</taxon>
        <taxon>Dikarya</taxon>
        <taxon>Ascomycota</taxon>
        <taxon>Saccharomycotina</taxon>
        <taxon>Pichiomycetes</taxon>
        <taxon>Metschnikowiaceae</taxon>
        <taxon>Metschnikowia</taxon>
    </lineage>
</organism>
<feature type="signal peptide" evidence="14">
    <location>
        <begin position="1"/>
        <end position="16"/>
    </location>
</feature>
<gene>
    <name evidence="16" type="ORF">METBIDRAFT_33127</name>
</gene>
<evidence type="ECO:0000313" key="17">
    <source>
        <dbReference type="Proteomes" id="UP000092555"/>
    </source>
</evidence>
<dbReference type="GO" id="GO:0005576">
    <property type="term" value="C:extracellular region"/>
    <property type="evidence" value="ECO:0007669"/>
    <property type="project" value="UniProtKB-SubCell"/>
</dbReference>
<dbReference type="InterPro" id="IPR033121">
    <property type="entry name" value="PEPTIDASE_A1"/>
</dbReference>
<evidence type="ECO:0000256" key="7">
    <source>
        <dbReference type="ARBA" id="ARBA00022729"/>
    </source>
</evidence>
<feature type="active site" evidence="12">
    <location>
        <position position="93"/>
    </location>
</feature>
<dbReference type="GeneID" id="30029210"/>
<comment type="catalytic activity">
    <reaction evidence="1">
        <text>Preferential cleavage at the carboxyl of hydrophobic amino acids, but fails to cleave 15-Leu-|-Tyr-16, 16-Tyr-|-Leu-17 and 24-Phe-|-Phe-25 of insulin B chain. Activates trypsinogen, and degrades keratin.</text>
        <dbReference type="EC" id="3.4.23.24"/>
    </reaction>
</comment>
<evidence type="ECO:0000256" key="14">
    <source>
        <dbReference type="SAM" id="SignalP"/>
    </source>
</evidence>
<dbReference type="InterPro" id="IPR033876">
    <property type="entry name" value="SAP-like"/>
</dbReference>
<keyword evidence="9 13" id="KW-0378">Hydrolase</keyword>
<keyword evidence="8 13" id="KW-0064">Aspartyl protease</keyword>
<dbReference type="EMBL" id="LXTC01000006">
    <property type="protein sequence ID" value="OBA19436.1"/>
    <property type="molecule type" value="Genomic_DNA"/>
</dbReference>
<dbReference type="EC" id="3.4.23.24" evidence="4"/>
<reference evidence="16 17" key="1">
    <citation type="submission" date="2016-05" db="EMBL/GenBank/DDBJ databases">
        <title>Comparative genomics of biotechnologically important yeasts.</title>
        <authorList>
            <consortium name="DOE Joint Genome Institute"/>
            <person name="Riley R."/>
            <person name="Haridas S."/>
            <person name="Wolfe K.H."/>
            <person name="Lopes M.R."/>
            <person name="Hittinger C.T."/>
            <person name="Goker M."/>
            <person name="Salamov A."/>
            <person name="Wisecaver J."/>
            <person name="Long T.M."/>
            <person name="Aerts A.L."/>
            <person name="Barry K."/>
            <person name="Choi C."/>
            <person name="Clum A."/>
            <person name="Coughlan A.Y."/>
            <person name="Deshpande S."/>
            <person name="Douglass A.P."/>
            <person name="Hanson S.J."/>
            <person name="Klenk H.-P."/>
            <person name="LaButti K."/>
            <person name="Lapidus A."/>
            <person name="Lindquist E."/>
            <person name="Lipzen A."/>
            <person name="Meier-kolthoff J.P."/>
            <person name="Ohm R.A."/>
            <person name="Otillar R.P."/>
            <person name="Pangilinan J."/>
            <person name="Peng Y."/>
            <person name="Rokas A."/>
            <person name="Rosa C.A."/>
            <person name="Scheuner C."/>
            <person name="Sibirny A.A."/>
            <person name="Slot J.C."/>
            <person name="Stielow J.B."/>
            <person name="Sun H."/>
            <person name="Kurtzman C.P."/>
            <person name="Blackwell M."/>
            <person name="Grigoriev I.V."/>
            <person name="Jeffries T.W."/>
        </authorList>
    </citation>
    <scope>NUCLEOTIDE SEQUENCE [LARGE SCALE GENOMIC DNA]</scope>
    <source>
        <strain evidence="16 17">NRRL YB-4993</strain>
    </source>
</reference>
<dbReference type="STRING" id="869754.A0A1A0H5X6"/>
<evidence type="ECO:0000313" key="16">
    <source>
        <dbReference type="EMBL" id="OBA19436.1"/>
    </source>
</evidence>
<dbReference type="InterPro" id="IPR021109">
    <property type="entry name" value="Peptidase_aspartic_dom_sf"/>
</dbReference>
<keyword evidence="6 13" id="KW-0645">Protease</keyword>
<evidence type="ECO:0000256" key="3">
    <source>
        <dbReference type="ARBA" id="ARBA00007447"/>
    </source>
</evidence>
<keyword evidence="7 14" id="KW-0732">Signal</keyword>
<dbReference type="InterPro" id="IPR001461">
    <property type="entry name" value="Aspartic_peptidase_A1"/>
</dbReference>
<comment type="similarity">
    <text evidence="3 13">Belongs to the peptidase A1 family.</text>
</comment>
<keyword evidence="10" id="KW-0865">Zymogen</keyword>
<keyword evidence="5" id="KW-0964">Secreted</keyword>
<proteinExistence type="inferred from homology"/>